<feature type="compositionally biased region" description="Basic and acidic residues" evidence="9">
    <location>
        <begin position="271"/>
        <end position="290"/>
    </location>
</feature>
<dbReference type="GO" id="GO:0005737">
    <property type="term" value="C:cytoplasm"/>
    <property type="evidence" value="ECO:0007669"/>
    <property type="project" value="UniProtKB-SubCell"/>
</dbReference>
<dbReference type="EMBL" id="JH711585">
    <property type="protein sequence ID" value="EIW76889.1"/>
    <property type="molecule type" value="Genomic_DNA"/>
</dbReference>
<dbReference type="PANTHER" id="PTHR42776:SF4">
    <property type="entry name" value="ACYLAMINO-ACID-RELEASING ENZYME"/>
    <property type="match status" value="1"/>
</dbReference>
<gene>
    <name evidence="12" type="ORF">CONPUDRAFT_84735</name>
</gene>
<accession>A0A5M3MCE2</accession>
<feature type="region of interest" description="Disordered" evidence="9">
    <location>
        <begin position="268"/>
        <end position="292"/>
    </location>
</feature>
<dbReference type="GO" id="GO:0006508">
    <property type="term" value="P:proteolysis"/>
    <property type="evidence" value="ECO:0007669"/>
    <property type="project" value="InterPro"/>
</dbReference>
<dbReference type="GO" id="GO:0008242">
    <property type="term" value="F:omega peptidase activity"/>
    <property type="evidence" value="ECO:0007669"/>
    <property type="project" value="UniProtKB-EC"/>
</dbReference>
<evidence type="ECO:0000313" key="12">
    <source>
        <dbReference type="EMBL" id="EIW76889.1"/>
    </source>
</evidence>
<dbReference type="PANTHER" id="PTHR42776">
    <property type="entry name" value="SERINE PEPTIDASE S9 FAMILY MEMBER"/>
    <property type="match status" value="1"/>
</dbReference>
<comment type="caution">
    <text evidence="12">The sequence shown here is derived from an EMBL/GenBank/DDBJ whole genome shotgun (WGS) entry which is preliminary data.</text>
</comment>
<dbReference type="GeneID" id="19210830"/>
<protein>
    <recommendedName>
        <fullName evidence="5">acylaminoacyl-peptidase</fullName>
        <ecNumber evidence="5">3.4.19.1</ecNumber>
    </recommendedName>
    <alternativeName>
        <fullName evidence="8">Dipeptidyl-peptidase V</fullName>
    </alternativeName>
</protein>
<dbReference type="EC" id="3.4.19.1" evidence="5"/>
<comment type="subcellular location">
    <subcellularLocation>
        <location evidence="2">Cytoplasm</location>
    </subcellularLocation>
</comment>
<sequence length="750" mass="81468">MVQLKHSGPNASTFFNELFELPVPTTGTFDGPNLNVLRVAYSFRDRERKAKRSQTKTFFVPETQEAISTSSFDSTDVLASVVSPSNQRRALLREVSDDKGKKRIVEIWFGSRLEASLDVTEKHEEFNTDLFLSTLSFSPSETALLYSAEAKLDKSTFEGGKADPFDKFRFTPHAGETMYTKKRSTIYLFRWANPGDARSTILPTRTKNDVSLSVLKPVETPAVPVLFGQAVFASEDRIIATGYEYTGDGKLMGVKFCYNKPTALYELQLGPEEKKDDSNTEKSEDKKDAPKLPTVAARVATRLTPPERTVRTPRVLRDENGAATHLFWLSNALGGAHNASATLYSKQLASDASGGQDGEAKALVGPVAEPEPGAFPGIFADDIAQRGFLRVGDTTQVVISSGWGARNTVLLVDASSGAVKELTPSVKGEPQVSYGLLCTDGRNRVVCSRHSPTLPPEVVLGTVDAKGGVSWKVIDTTVVSTELDDALKGLEYSVVPITGRKSVEAIHIGPKSSATDDKKPYSLLMPHGGPHANSMVTFSYLAASFALDGYTLCSPNYTGSTGYGENFVQGLIGNCGSLDVEDCIAAARHFNDQGISENGKWAIWGGSHGGFLTGHLIGQYPDFFRAAILCNPVISLGEISTSDIPDWYYAECGLPFTPATLMTPEMYAKLWAVSPISYVDNVKTPALLCVGEADKRVAPTQGIGYYHALKGRNKVVEMLTFPGETHAMDGVECAATWYEATRDWIRAWTS</sequence>
<dbReference type="PROSITE" id="PS00708">
    <property type="entry name" value="PRO_ENDOPEP_SER"/>
    <property type="match status" value="1"/>
</dbReference>
<dbReference type="Gene3D" id="3.40.50.1820">
    <property type="entry name" value="alpha/beta hydrolase"/>
    <property type="match status" value="1"/>
</dbReference>
<evidence type="ECO:0000256" key="9">
    <source>
        <dbReference type="SAM" id="MobiDB-lite"/>
    </source>
</evidence>
<keyword evidence="13" id="KW-1185">Reference proteome</keyword>
<evidence type="ECO:0000259" key="10">
    <source>
        <dbReference type="Pfam" id="PF00326"/>
    </source>
</evidence>
<organism evidence="12 13">
    <name type="scientific">Coniophora puteana (strain RWD-64-598)</name>
    <name type="common">Brown rot fungus</name>
    <dbReference type="NCBI Taxonomy" id="741705"/>
    <lineage>
        <taxon>Eukaryota</taxon>
        <taxon>Fungi</taxon>
        <taxon>Dikarya</taxon>
        <taxon>Basidiomycota</taxon>
        <taxon>Agaricomycotina</taxon>
        <taxon>Agaricomycetes</taxon>
        <taxon>Agaricomycetidae</taxon>
        <taxon>Boletales</taxon>
        <taxon>Coniophorineae</taxon>
        <taxon>Coniophoraceae</taxon>
        <taxon>Coniophora</taxon>
    </lineage>
</organism>
<dbReference type="InterPro" id="IPR002471">
    <property type="entry name" value="Pept_S9_AS"/>
</dbReference>
<dbReference type="InterPro" id="IPR001375">
    <property type="entry name" value="Peptidase_S9_cat"/>
</dbReference>
<evidence type="ECO:0000256" key="5">
    <source>
        <dbReference type="ARBA" id="ARBA00012917"/>
    </source>
</evidence>
<dbReference type="InterPro" id="IPR029058">
    <property type="entry name" value="AB_hydrolase_fold"/>
</dbReference>
<evidence type="ECO:0000313" key="13">
    <source>
        <dbReference type="Proteomes" id="UP000053558"/>
    </source>
</evidence>
<comment type="catalytic activity">
    <reaction evidence="1">
        <text>Cleavage of an N-acetyl or N-formyl amino acid from the N-terminus of a polypeptide.</text>
        <dbReference type="EC" id="3.4.19.1"/>
    </reaction>
</comment>
<dbReference type="GO" id="GO:0004252">
    <property type="term" value="F:serine-type endopeptidase activity"/>
    <property type="evidence" value="ECO:0007669"/>
    <property type="project" value="InterPro"/>
</dbReference>
<evidence type="ECO:0000256" key="8">
    <source>
        <dbReference type="ARBA" id="ARBA00032829"/>
    </source>
</evidence>
<proteinExistence type="inferred from homology"/>
<evidence type="ECO:0000256" key="6">
    <source>
        <dbReference type="ARBA" id="ARBA00022490"/>
    </source>
</evidence>
<evidence type="ECO:0000256" key="2">
    <source>
        <dbReference type="ARBA" id="ARBA00004496"/>
    </source>
</evidence>
<keyword evidence="7 12" id="KW-0378">Hydrolase</keyword>
<comment type="subunit">
    <text evidence="4">Homotetramer.</text>
</comment>
<reference evidence="13" key="1">
    <citation type="journal article" date="2012" name="Science">
        <title>The Paleozoic origin of enzymatic lignin decomposition reconstructed from 31 fungal genomes.</title>
        <authorList>
            <person name="Floudas D."/>
            <person name="Binder M."/>
            <person name="Riley R."/>
            <person name="Barry K."/>
            <person name="Blanchette R.A."/>
            <person name="Henrissat B."/>
            <person name="Martinez A.T."/>
            <person name="Otillar R."/>
            <person name="Spatafora J.W."/>
            <person name="Yadav J.S."/>
            <person name="Aerts A."/>
            <person name="Benoit I."/>
            <person name="Boyd A."/>
            <person name="Carlson A."/>
            <person name="Copeland A."/>
            <person name="Coutinho P.M."/>
            <person name="de Vries R.P."/>
            <person name="Ferreira P."/>
            <person name="Findley K."/>
            <person name="Foster B."/>
            <person name="Gaskell J."/>
            <person name="Glotzer D."/>
            <person name="Gorecki P."/>
            <person name="Heitman J."/>
            <person name="Hesse C."/>
            <person name="Hori C."/>
            <person name="Igarashi K."/>
            <person name="Jurgens J.A."/>
            <person name="Kallen N."/>
            <person name="Kersten P."/>
            <person name="Kohler A."/>
            <person name="Kuees U."/>
            <person name="Kumar T.K.A."/>
            <person name="Kuo A."/>
            <person name="LaButti K."/>
            <person name="Larrondo L.F."/>
            <person name="Lindquist E."/>
            <person name="Ling A."/>
            <person name="Lombard V."/>
            <person name="Lucas S."/>
            <person name="Lundell T."/>
            <person name="Martin R."/>
            <person name="McLaughlin D.J."/>
            <person name="Morgenstern I."/>
            <person name="Morin E."/>
            <person name="Murat C."/>
            <person name="Nagy L.G."/>
            <person name="Nolan M."/>
            <person name="Ohm R.A."/>
            <person name="Patyshakuliyeva A."/>
            <person name="Rokas A."/>
            <person name="Ruiz-Duenas F.J."/>
            <person name="Sabat G."/>
            <person name="Salamov A."/>
            <person name="Samejima M."/>
            <person name="Schmutz J."/>
            <person name="Slot J.C."/>
            <person name="St John F."/>
            <person name="Stenlid J."/>
            <person name="Sun H."/>
            <person name="Sun S."/>
            <person name="Syed K."/>
            <person name="Tsang A."/>
            <person name="Wiebenga A."/>
            <person name="Young D."/>
            <person name="Pisabarro A."/>
            <person name="Eastwood D.C."/>
            <person name="Martin F."/>
            <person name="Cullen D."/>
            <person name="Grigoriev I.V."/>
            <person name="Hibbett D.S."/>
        </authorList>
    </citation>
    <scope>NUCLEOTIDE SEQUENCE [LARGE SCALE GENOMIC DNA]</scope>
    <source>
        <strain evidence="13">RWD-64-598 SS2</strain>
    </source>
</reference>
<evidence type="ECO:0000256" key="4">
    <source>
        <dbReference type="ARBA" id="ARBA00011881"/>
    </source>
</evidence>
<dbReference type="Pfam" id="PF00326">
    <property type="entry name" value="Peptidase_S9"/>
    <property type="match status" value="1"/>
</dbReference>
<name>A0A5M3MCE2_CONPW</name>
<dbReference type="RefSeq" id="XP_007773208.1">
    <property type="nucleotide sequence ID" value="XM_007775018.1"/>
</dbReference>
<dbReference type="AlphaFoldDB" id="A0A5M3MCE2"/>
<evidence type="ECO:0000256" key="7">
    <source>
        <dbReference type="ARBA" id="ARBA00022801"/>
    </source>
</evidence>
<feature type="domain" description="Peptidase S9 prolyl oligopeptidase catalytic" evidence="10">
    <location>
        <begin position="538"/>
        <end position="748"/>
    </location>
</feature>
<dbReference type="OrthoDB" id="43744at2759"/>
<dbReference type="SUPFAM" id="SSF53474">
    <property type="entry name" value="alpha/beta-Hydrolases"/>
    <property type="match status" value="1"/>
</dbReference>
<feature type="domain" description="Acylamino-acid-releasing enzyme N-terminal" evidence="11">
    <location>
        <begin position="71"/>
        <end position="468"/>
    </location>
</feature>
<dbReference type="Pfam" id="PF19283">
    <property type="entry name" value="APEH_N"/>
    <property type="match status" value="1"/>
</dbReference>
<keyword evidence="6" id="KW-0963">Cytoplasm</keyword>
<comment type="similarity">
    <text evidence="3">Belongs to the peptidase S9C family.</text>
</comment>
<dbReference type="OMA" id="QEIATPF"/>
<dbReference type="KEGG" id="cput:CONPUDRAFT_84735"/>
<dbReference type="Proteomes" id="UP000053558">
    <property type="component" value="Unassembled WGS sequence"/>
</dbReference>
<evidence type="ECO:0000256" key="1">
    <source>
        <dbReference type="ARBA" id="ARBA00000721"/>
    </source>
</evidence>
<evidence type="ECO:0000259" key="11">
    <source>
        <dbReference type="Pfam" id="PF19283"/>
    </source>
</evidence>
<dbReference type="InterPro" id="IPR045550">
    <property type="entry name" value="AARE_N"/>
</dbReference>
<evidence type="ECO:0000256" key="3">
    <source>
        <dbReference type="ARBA" id="ARBA00010040"/>
    </source>
</evidence>